<sequence>MPRLSAPIRRIAANPPYHDVARGGSWLGVSRSPACGAAVGQIGSICRMVPGVVAHGGMGYEATIPLTGRAKAERSDPED</sequence>
<dbReference type="Proteomes" id="UP000634206">
    <property type="component" value="Unassembled WGS sequence"/>
</dbReference>
<name>A0AAE2SB41_9BACT</name>
<organism evidence="1 2">
    <name type="scientific">Oceaniferula flava</name>
    <dbReference type="NCBI Taxonomy" id="2800421"/>
    <lineage>
        <taxon>Bacteria</taxon>
        <taxon>Pseudomonadati</taxon>
        <taxon>Verrucomicrobiota</taxon>
        <taxon>Verrucomicrobiia</taxon>
        <taxon>Verrucomicrobiales</taxon>
        <taxon>Verrucomicrobiaceae</taxon>
        <taxon>Oceaniferula</taxon>
    </lineage>
</organism>
<dbReference type="RefSeq" id="WP_309489224.1">
    <property type="nucleotide sequence ID" value="NZ_JAENIG010000003.1"/>
</dbReference>
<dbReference type="AlphaFoldDB" id="A0AAE2SB41"/>
<proteinExistence type="predicted"/>
<dbReference type="EMBL" id="JAENIG010000003">
    <property type="protein sequence ID" value="MBK1854618.1"/>
    <property type="molecule type" value="Genomic_DNA"/>
</dbReference>
<evidence type="ECO:0000313" key="1">
    <source>
        <dbReference type="EMBL" id="MBK1854618.1"/>
    </source>
</evidence>
<accession>A0AAE2SB41</accession>
<protein>
    <submittedName>
        <fullName evidence="1">Uncharacterized protein</fullName>
    </submittedName>
</protein>
<comment type="caution">
    <text evidence="1">The sequence shown here is derived from an EMBL/GenBank/DDBJ whole genome shotgun (WGS) entry which is preliminary data.</text>
</comment>
<keyword evidence="2" id="KW-1185">Reference proteome</keyword>
<evidence type="ECO:0000313" key="2">
    <source>
        <dbReference type="Proteomes" id="UP000634206"/>
    </source>
</evidence>
<gene>
    <name evidence="1" type="ORF">JIN83_06585</name>
</gene>
<reference evidence="1" key="1">
    <citation type="submission" date="2021-01" db="EMBL/GenBank/DDBJ databases">
        <title>Modified the classification status of verrucomicrobia.</title>
        <authorList>
            <person name="Feng X."/>
        </authorList>
    </citation>
    <scope>NUCLEOTIDE SEQUENCE</scope>
    <source>
        <strain evidence="1">5K15</strain>
    </source>
</reference>